<protein>
    <submittedName>
        <fullName evidence="3">Extensin-like</fullName>
    </submittedName>
</protein>
<keyword evidence="2" id="KW-1185">Reference proteome</keyword>
<proteinExistence type="predicted"/>
<dbReference type="KEGG" id="dzi:111292473"/>
<dbReference type="GeneID" id="111292473"/>
<sequence>MERQRAVAIFVVVVVVYLASFPSSTLTSHRIYCPPYTRYERLLPPCQLNPPKPKPIPRSPPPSPLCTPSPPTILYPPPPPPPPTPELPPPPPRRHWPPPRCPPDNYDCRCHHYHERCRPCGYDVDDYDYCPPMNITN</sequence>
<dbReference type="RefSeq" id="XP_022740614.1">
    <property type="nucleotide sequence ID" value="XM_022884879.1"/>
</dbReference>
<feature type="compositionally biased region" description="Pro residues" evidence="1">
    <location>
        <begin position="47"/>
        <end position="91"/>
    </location>
</feature>
<dbReference type="Proteomes" id="UP000515121">
    <property type="component" value="Unplaced"/>
</dbReference>
<reference evidence="3" key="1">
    <citation type="submission" date="2025-08" db="UniProtKB">
        <authorList>
            <consortium name="RefSeq"/>
        </authorList>
    </citation>
    <scope>IDENTIFICATION</scope>
    <source>
        <tissue evidence="3">Fruit stalk</tissue>
    </source>
</reference>
<organism evidence="2 3">
    <name type="scientific">Durio zibethinus</name>
    <name type="common">Durian</name>
    <dbReference type="NCBI Taxonomy" id="66656"/>
    <lineage>
        <taxon>Eukaryota</taxon>
        <taxon>Viridiplantae</taxon>
        <taxon>Streptophyta</taxon>
        <taxon>Embryophyta</taxon>
        <taxon>Tracheophyta</taxon>
        <taxon>Spermatophyta</taxon>
        <taxon>Magnoliopsida</taxon>
        <taxon>eudicotyledons</taxon>
        <taxon>Gunneridae</taxon>
        <taxon>Pentapetalae</taxon>
        <taxon>rosids</taxon>
        <taxon>malvids</taxon>
        <taxon>Malvales</taxon>
        <taxon>Malvaceae</taxon>
        <taxon>Helicteroideae</taxon>
        <taxon>Durio</taxon>
    </lineage>
</organism>
<evidence type="ECO:0000313" key="2">
    <source>
        <dbReference type="Proteomes" id="UP000515121"/>
    </source>
</evidence>
<dbReference type="AlphaFoldDB" id="A0A6P5YJA5"/>
<accession>A0A6P5YJA5</accession>
<gene>
    <name evidence="3" type="primary">LOC111292473</name>
</gene>
<evidence type="ECO:0000313" key="3">
    <source>
        <dbReference type="RefSeq" id="XP_022740614.1"/>
    </source>
</evidence>
<dbReference type="PRINTS" id="PR01217">
    <property type="entry name" value="PRICHEXTENSN"/>
</dbReference>
<feature type="region of interest" description="Disordered" evidence="1">
    <location>
        <begin position="45"/>
        <end position="96"/>
    </location>
</feature>
<name>A0A6P5YJA5_DURZI</name>
<evidence type="ECO:0000256" key="1">
    <source>
        <dbReference type="SAM" id="MobiDB-lite"/>
    </source>
</evidence>